<reference evidence="2 3" key="1">
    <citation type="journal article" date="2017" name="BMC Genomics">
        <title>Comparative genomic and phylogenomic analyses of the Bifidobacteriaceae family.</title>
        <authorList>
            <person name="Lugli G.A."/>
            <person name="Milani C."/>
            <person name="Turroni F."/>
            <person name="Duranti S."/>
            <person name="Mancabelli L."/>
            <person name="Mangifesta M."/>
            <person name="Ferrario C."/>
            <person name="Modesto M."/>
            <person name="Mattarelli P."/>
            <person name="Jiri K."/>
            <person name="van Sinderen D."/>
            <person name="Ventura M."/>
        </authorList>
    </citation>
    <scope>NUCLEOTIDE SEQUENCE [LARGE SCALE GENOMIC DNA]</scope>
    <source>
        <strain evidence="2 3">DSM 28807</strain>
    </source>
</reference>
<comment type="caution">
    <text evidence="2">The sequence shown here is derived from an EMBL/GenBank/DDBJ whole genome shotgun (WGS) entry which is preliminary data.</text>
</comment>
<feature type="transmembrane region" description="Helical" evidence="1">
    <location>
        <begin position="155"/>
        <end position="178"/>
    </location>
</feature>
<name>A0A261FRI9_9BIFI</name>
<protein>
    <submittedName>
        <fullName evidence="2">Uncharacterized protein</fullName>
    </submittedName>
</protein>
<keyword evidence="1" id="KW-0812">Transmembrane</keyword>
<keyword evidence="1" id="KW-1133">Transmembrane helix</keyword>
<feature type="transmembrane region" description="Helical" evidence="1">
    <location>
        <begin position="190"/>
        <end position="210"/>
    </location>
</feature>
<organism evidence="2 3">
    <name type="scientific">Bifidobacterium lemurum</name>
    <dbReference type="NCBI Taxonomy" id="1603886"/>
    <lineage>
        <taxon>Bacteria</taxon>
        <taxon>Bacillati</taxon>
        <taxon>Actinomycetota</taxon>
        <taxon>Actinomycetes</taxon>
        <taxon>Bifidobacteriales</taxon>
        <taxon>Bifidobacteriaceae</taxon>
        <taxon>Bifidobacterium</taxon>
    </lineage>
</organism>
<feature type="transmembrane region" description="Helical" evidence="1">
    <location>
        <begin position="6"/>
        <end position="24"/>
    </location>
</feature>
<dbReference type="STRING" id="1603886.GCA_001895165_00659"/>
<feature type="transmembrane region" description="Helical" evidence="1">
    <location>
        <begin position="61"/>
        <end position="78"/>
    </location>
</feature>
<proteinExistence type="predicted"/>
<dbReference type="Proteomes" id="UP000216352">
    <property type="component" value="Unassembled WGS sequence"/>
</dbReference>
<sequence>MDISNLPTAGVEAACSLLYILLVVSFNFPRKLRLPAHMLAVVATTAGFFLVYRPIETTYDNYTVYCLFLAAVSFAFAISTLRGGLLNILHLVVTCTFCVVVLKSILMLPSDGINAVTRSEPVSSFLWHVLYYLVLAACGWFFTRFATTIHLPRRYWLILSLCTLSVAIIATLSGQPIMRGQAASPVMTDLIMFWLIMLMYYLTFLITDELGKTHRCKRRTCGWHPKWSSSAGLKPPWTSCGRSSMN</sequence>
<feature type="transmembrane region" description="Helical" evidence="1">
    <location>
        <begin position="125"/>
        <end position="143"/>
    </location>
</feature>
<feature type="transmembrane region" description="Helical" evidence="1">
    <location>
        <begin position="85"/>
        <end position="105"/>
    </location>
</feature>
<keyword evidence="3" id="KW-1185">Reference proteome</keyword>
<accession>A0A261FRI9</accession>
<evidence type="ECO:0000313" key="2">
    <source>
        <dbReference type="EMBL" id="OZG61749.1"/>
    </source>
</evidence>
<dbReference type="EMBL" id="MWWX01000008">
    <property type="protein sequence ID" value="OZG61749.1"/>
    <property type="molecule type" value="Genomic_DNA"/>
</dbReference>
<keyword evidence="1" id="KW-0472">Membrane</keyword>
<evidence type="ECO:0000256" key="1">
    <source>
        <dbReference type="SAM" id="Phobius"/>
    </source>
</evidence>
<feature type="transmembrane region" description="Helical" evidence="1">
    <location>
        <begin position="36"/>
        <end position="55"/>
    </location>
</feature>
<evidence type="ECO:0000313" key="3">
    <source>
        <dbReference type="Proteomes" id="UP000216352"/>
    </source>
</evidence>
<gene>
    <name evidence="2" type="ORF">BLEM_1286</name>
</gene>
<dbReference type="AlphaFoldDB" id="A0A261FRI9"/>